<dbReference type="KEGG" id="bid:Bind_0503"/>
<dbReference type="eggNOG" id="COG1453">
    <property type="taxonomic scope" value="Bacteria"/>
</dbReference>
<evidence type="ECO:0000259" key="4">
    <source>
        <dbReference type="PROSITE" id="PS51379"/>
    </source>
</evidence>
<evidence type="ECO:0000256" key="3">
    <source>
        <dbReference type="ARBA" id="ARBA00023014"/>
    </source>
</evidence>
<feature type="domain" description="4Fe-4S ferredoxin-type" evidence="4">
    <location>
        <begin position="339"/>
        <end position="367"/>
    </location>
</feature>
<reference evidence="5 6" key="2">
    <citation type="journal article" date="2010" name="J. Bacteriol.">
        <title>Complete genome sequence of Beijerinckia indica subsp. indica.</title>
        <authorList>
            <person name="Tamas I."/>
            <person name="Dedysh S.N."/>
            <person name="Liesack W."/>
            <person name="Stott M.B."/>
            <person name="Alam M."/>
            <person name="Murrell J.C."/>
            <person name="Dunfield P.F."/>
        </authorList>
    </citation>
    <scope>NUCLEOTIDE SEQUENCE [LARGE SCALE GENOMIC DNA]</scope>
    <source>
        <strain evidence="6">ATCC 9039 / DSM 1715 / NCIMB 8712</strain>
    </source>
</reference>
<dbReference type="Pfam" id="PF17179">
    <property type="entry name" value="Fer4_22"/>
    <property type="match status" value="1"/>
</dbReference>
<dbReference type="OrthoDB" id="9765258at2"/>
<dbReference type="STRING" id="395963.Bind_0503"/>
<dbReference type="InterPro" id="IPR017900">
    <property type="entry name" value="4Fe4S_Fe_S_CS"/>
</dbReference>
<dbReference type="GO" id="GO:0046872">
    <property type="term" value="F:metal ion binding"/>
    <property type="evidence" value="ECO:0007669"/>
    <property type="project" value="UniProtKB-KW"/>
</dbReference>
<dbReference type="SUPFAM" id="SSF46548">
    <property type="entry name" value="alpha-helical ferredoxin"/>
    <property type="match status" value="1"/>
</dbReference>
<dbReference type="Gene3D" id="1.10.1060.10">
    <property type="entry name" value="Alpha-helical ferredoxin"/>
    <property type="match status" value="1"/>
</dbReference>
<sequence>MERPLTNGTRMVITCAELQTLIDALAARNYHVVGPRVRDGAIVYDGITRLSDLPSGWTDHQEPGRYHLERRQDEALFGFTVGPQAWKRFLHPPVETLLTMNKGAEGITISPGERAAPRFAFLGVRACEIHAIAIQDRVFCDGPYPDATYVMRRRDAFIVAVNCGVAGGTCFCVSMQTGPKAHSGFDLALTELIDGRAHEFLVEIGSEAGADVLEQVTHRPASDQQIAAAEAIMAHTASQMGRKLETDGIKDLLQGNPNHPRWDAVAARCLTCGNCTMVCPTCFCTTVEDHSDLMGTSAERVRKWDSCFTMDFSYIHGGSVRKTGVSRYRQWMTHKLASWIDQFGTSGCVGCGRCITWCPVGIDITEETAAIRAAPHPARGQQHGES</sequence>
<protein>
    <submittedName>
        <fullName evidence="5">4Fe-4S ferredoxin, iron-sulfur binding</fullName>
    </submittedName>
</protein>
<evidence type="ECO:0000313" key="6">
    <source>
        <dbReference type="Proteomes" id="UP000001695"/>
    </source>
</evidence>
<keyword evidence="1" id="KW-0479">Metal-binding</keyword>
<name>B2IEW5_BEII9</name>
<evidence type="ECO:0000313" key="5">
    <source>
        <dbReference type="EMBL" id="ACB94156.1"/>
    </source>
</evidence>
<dbReference type="AlphaFoldDB" id="B2IEW5"/>
<evidence type="ECO:0000256" key="1">
    <source>
        <dbReference type="ARBA" id="ARBA00022723"/>
    </source>
</evidence>
<dbReference type="HOGENOM" id="CLU_046702_1_0_5"/>
<keyword evidence="3" id="KW-0411">Iron-sulfur</keyword>
<keyword evidence="6" id="KW-1185">Reference proteome</keyword>
<dbReference type="GO" id="GO:0051536">
    <property type="term" value="F:iron-sulfur cluster binding"/>
    <property type="evidence" value="ECO:0007669"/>
    <property type="project" value="UniProtKB-KW"/>
</dbReference>
<dbReference type="PANTHER" id="PTHR40447">
    <property type="entry name" value="ANAEROBIC SULFITE REDUCTASE SUBUNIT A"/>
    <property type="match status" value="1"/>
</dbReference>
<accession>B2IEW5</accession>
<proteinExistence type="predicted"/>
<organism evidence="5 6">
    <name type="scientific">Beijerinckia indica subsp. indica (strain ATCC 9039 / DSM 1715 / NCIMB 8712)</name>
    <dbReference type="NCBI Taxonomy" id="395963"/>
    <lineage>
        <taxon>Bacteria</taxon>
        <taxon>Pseudomonadati</taxon>
        <taxon>Pseudomonadota</taxon>
        <taxon>Alphaproteobacteria</taxon>
        <taxon>Hyphomicrobiales</taxon>
        <taxon>Beijerinckiaceae</taxon>
        <taxon>Beijerinckia</taxon>
    </lineage>
</organism>
<dbReference type="RefSeq" id="WP_012383514.1">
    <property type="nucleotide sequence ID" value="NC_010581.1"/>
</dbReference>
<dbReference type="PROSITE" id="PS00198">
    <property type="entry name" value="4FE4S_FER_1"/>
    <property type="match status" value="2"/>
</dbReference>
<dbReference type="InterPro" id="IPR009051">
    <property type="entry name" value="Helical_ferredxn"/>
</dbReference>
<dbReference type="EMBL" id="CP001016">
    <property type="protein sequence ID" value="ACB94156.1"/>
    <property type="molecule type" value="Genomic_DNA"/>
</dbReference>
<dbReference type="Proteomes" id="UP000001695">
    <property type="component" value="Chromosome"/>
</dbReference>
<dbReference type="PANTHER" id="PTHR40447:SF1">
    <property type="entry name" value="ANAEROBIC SULFITE REDUCTASE SUBUNIT A"/>
    <property type="match status" value="1"/>
</dbReference>
<feature type="domain" description="4Fe-4S ferredoxin-type" evidence="4">
    <location>
        <begin position="258"/>
        <end position="290"/>
    </location>
</feature>
<evidence type="ECO:0000256" key="2">
    <source>
        <dbReference type="ARBA" id="ARBA00023004"/>
    </source>
</evidence>
<reference evidence="6" key="1">
    <citation type="submission" date="2008-03" db="EMBL/GenBank/DDBJ databases">
        <title>Complete sequence of chromosome of Beijerinckia indica subsp. indica ATCC 9039.</title>
        <authorList>
            <consortium name="US DOE Joint Genome Institute"/>
            <person name="Copeland A."/>
            <person name="Lucas S."/>
            <person name="Lapidus A."/>
            <person name="Glavina del Rio T."/>
            <person name="Dalin E."/>
            <person name="Tice H."/>
            <person name="Bruce D."/>
            <person name="Goodwin L."/>
            <person name="Pitluck S."/>
            <person name="LaButti K."/>
            <person name="Schmutz J."/>
            <person name="Larimer F."/>
            <person name="Land M."/>
            <person name="Hauser L."/>
            <person name="Kyrpides N."/>
            <person name="Mikhailova N."/>
            <person name="Dunfield P.F."/>
            <person name="Dedysh S.N."/>
            <person name="Liesack W."/>
            <person name="Saw J.H."/>
            <person name="Alam M."/>
            <person name="Chen Y."/>
            <person name="Murrell J.C."/>
            <person name="Richardson P."/>
        </authorList>
    </citation>
    <scope>NUCLEOTIDE SEQUENCE [LARGE SCALE GENOMIC DNA]</scope>
    <source>
        <strain evidence="6">ATCC 9039 / DSM 1715 / NCIMB 8712</strain>
    </source>
</reference>
<keyword evidence="2" id="KW-0408">Iron</keyword>
<gene>
    <name evidence="5" type="ordered locus">Bind_0503</name>
</gene>
<dbReference type="InterPro" id="IPR017896">
    <property type="entry name" value="4Fe4S_Fe-S-bd"/>
</dbReference>
<dbReference type="PROSITE" id="PS51379">
    <property type="entry name" value="4FE4S_FER_2"/>
    <property type="match status" value="2"/>
</dbReference>